<dbReference type="Proteomes" id="UP001500457">
    <property type="component" value="Unassembled WGS sequence"/>
</dbReference>
<feature type="transmembrane region" description="Helical" evidence="1">
    <location>
        <begin position="75"/>
        <end position="97"/>
    </location>
</feature>
<keyword evidence="1" id="KW-0812">Transmembrane</keyword>
<evidence type="ECO:0000313" key="2">
    <source>
        <dbReference type="EMBL" id="GAA4881927.1"/>
    </source>
</evidence>
<proteinExistence type="predicted"/>
<keyword evidence="3" id="KW-1185">Reference proteome</keyword>
<gene>
    <name evidence="2" type="ORF">GCM10023203_36880</name>
</gene>
<evidence type="ECO:0000256" key="1">
    <source>
        <dbReference type="SAM" id="Phobius"/>
    </source>
</evidence>
<accession>A0ABP9EV41</accession>
<dbReference type="EMBL" id="BAABHQ010000010">
    <property type="protein sequence ID" value="GAA4881927.1"/>
    <property type="molecule type" value="Genomic_DNA"/>
</dbReference>
<comment type="caution">
    <text evidence="2">The sequence shown here is derived from an EMBL/GenBank/DDBJ whole genome shotgun (WGS) entry which is preliminary data.</text>
</comment>
<evidence type="ECO:0008006" key="4">
    <source>
        <dbReference type="Google" id="ProtNLM"/>
    </source>
</evidence>
<feature type="transmembrane region" description="Helical" evidence="1">
    <location>
        <begin position="42"/>
        <end position="63"/>
    </location>
</feature>
<dbReference type="RefSeq" id="WP_274233603.1">
    <property type="nucleotide sequence ID" value="NZ_BAABHQ010000010.1"/>
</dbReference>
<keyword evidence="1" id="KW-1133">Transmembrane helix</keyword>
<keyword evidence="1" id="KW-0472">Membrane</keyword>
<name>A0ABP9EV41_9PSEU</name>
<organism evidence="2 3">
    <name type="scientific">Actinomycetospora straminea</name>
    <dbReference type="NCBI Taxonomy" id="663607"/>
    <lineage>
        <taxon>Bacteria</taxon>
        <taxon>Bacillati</taxon>
        <taxon>Actinomycetota</taxon>
        <taxon>Actinomycetes</taxon>
        <taxon>Pseudonocardiales</taxon>
        <taxon>Pseudonocardiaceae</taxon>
        <taxon>Actinomycetospora</taxon>
    </lineage>
</organism>
<reference evidence="3" key="1">
    <citation type="journal article" date="2019" name="Int. J. Syst. Evol. Microbiol.">
        <title>The Global Catalogue of Microorganisms (GCM) 10K type strain sequencing project: providing services to taxonomists for standard genome sequencing and annotation.</title>
        <authorList>
            <consortium name="The Broad Institute Genomics Platform"/>
            <consortium name="The Broad Institute Genome Sequencing Center for Infectious Disease"/>
            <person name="Wu L."/>
            <person name="Ma J."/>
        </authorList>
    </citation>
    <scope>NUCLEOTIDE SEQUENCE [LARGE SCALE GENOMIC DNA]</scope>
    <source>
        <strain evidence="3">JCM 17983</strain>
    </source>
</reference>
<feature type="transmembrane region" description="Helical" evidence="1">
    <location>
        <begin position="103"/>
        <end position="124"/>
    </location>
</feature>
<sequence length="133" mass="13471">MTPPPSVQWSFRLWVAAVVVGVLGSAFSLATAATVPSGFAAGSGIAGAVIGLLFLAALVYLALRMRQGDHWARLVLAVLGGVSAVFTVVGVLLTAGLGVSLGWVSTVLSLGQAALIVAAILCSYQAPANAYFR</sequence>
<evidence type="ECO:0000313" key="3">
    <source>
        <dbReference type="Proteomes" id="UP001500457"/>
    </source>
</evidence>
<protein>
    <recommendedName>
        <fullName evidence="4">Secreted protein with PEP-CTERM sorting signal</fullName>
    </recommendedName>
</protein>